<organism evidence="2 3">
    <name type="scientific">Terricaulis silvestris</name>
    <dbReference type="NCBI Taxonomy" id="2686094"/>
    <lineage>
        <taxon>Bacteria</taxon>
        <taxon>Pseudomonadati</taxon>
        <taxon>Pseudomonadota</taxon>
        <taxon>Alphaproteobacteria</taxon>
        <taxon>Caulobacterales</taxon>
        <taxon>Caulobacteraceae</taxon>
        <taxon>Terricaulis</taxon>
    </lineage>
</organism>
<protein>
    <submittedName>
        <fullName evidence="2">Uncharacterized protein</fullName>
    </submittedName>
</protein>
<keyword evidence="1" id="KW-0472">Membrane</keyword>
<keyword evidence="1" id="KW-1133">Transmembrane helix</keyword>
<reference evidence="3" key="1">
    <citation type="submission" date="2019-12" db="EMBL/GenBank/DDBJ databases">
        <title>Complete genome of Terracaulis silvestris 0127_4.</title>
        <authorList>
            <person name="Vieira S."/>
            <person name="Riedel T."/>
            <person name="Sproer C."/>
            <person name="Pascual J."/>
            <person name="Boedeker C."/>
            <person name="Overmann J."/>
        </authorList>
    </citation>
    <scope>NUCLEOTIDE SEQUENCE [LARGE SCALE GENOMIC DNA]</scope>
    <source>
        <strain evidence="3">0127_4</strain>
    </source>
</reference>
<feature type="transmembrane region" description="Helical" evidence="1">
    <location>
        <begin position="258"/>
        <end position="285"/>
    </location>
</feature>
<evidence type="ECO:0000313" key="2">
    <source>
        <dbReference type="EMBL" id="QGZ94859.1"/>
    </source>
</evidence>
<sequence length="293" mass="30926">MHKRPMSAPITQPNRLPVRDSVGAALRFVRENWRFIAAAAAAGAVATTIAGALALAVPPLGIVTSLASGFIQATTYAAFTGAMLFGAAATRGRLAGDGGRVWVAMAIIAFFMMLVMVVLTIPVFMALAVGPMAPYRDDLAAAGQDRERVSAIMLQFAEANPGALLLVALFYFAVWFVLTSRLYIAAPASVDQQRILSFETWAWTKGATLRIIGARLMLLLPANIFVGALGYLIGQAVGVNTIDVVAATTAAAANPVGFLTYILISTFLTFALYSALEAGLSAAIYQRLKPPAR</sequence>
<evidence type="ECO:0000256" key="1">
    <source>
        <dbReference type="SAM" id="Phobius"/>
    </source>
</evidence>
<gene>
    <name evidence="2" type="ORF">DSM104635_01691</name>
</gene>
<feature type="transmembrane region" description="Helical" evidence="1">
    <location>
        <begin position="69"/>
        <end position="89"/>
    </location>
</feature>
<accession>A0A6I6MJL4</accession>
<feature type="transmembrane region" description="Helical" evidence="1">
    <location>
        <begin position="163"/>
        <end position="184"/>
    </location>
</feature>
<feature type="transmembrane region" description="Helical" evidence="1">
    <location>
        <begin position="101"/>
        <end position="129"/>
    </location>
</feature>
<dbReference type="Proteomes" id="UP000431269">
    <property type="component" value="Chromosome"/>
</dbReference>
<dbReference type="AlphaFoldDB" id="A0A6I6MJL4"/>
<keyword evidence="1" id="KW-0812">Transmembrane</keyword>
<proteinExistence type="predicted"/>
<dbReference type="KEGG" id="tsv:DSM104635_01691"/>
<name>A0A6I6MJL4_9CAUL</name>
<feature type="transmembrane region" description="Helical" evidence="1">
    <location>
        <begin position="35"/>
        <end position="57"/>
    </location>
</feature>
<dbReference type="EMBL" id="CP047045">
    <property type="protein sequence ID" value="QGZ94859.1"/>
    <property type="molecule type" value="Genomic_DNA"/>
</dbReference>
<feature type="transmembrane region" description="Helical" evidence="1">
    <location>
        <begin position="216"/>
        <end position="238"/>
    </location>
</feature>
<keyword evidence="3" id="KW-1185">Reference proteome</keyword>
<evidence type="ECO:0000313" key="3">
    <source>
        <dbReference type="Proteomes" id="UP000431269"/>
    </source>
</evidence>